<dbReference type="InterPro" id="IPR049517">
    <property type="entry name" value="ACX-like_C"/>
</dbReference>
<proteinExistence type="predicted"/>
<feature type="domain" description="Hydantoinase/oxoprolinase N-terminal" evidence="2">
    <location>
        <begin position="3"/>
        <end position="192"/>
    </location>
</feature>
<reference evidence="4 5" key="1">
    <citation type="submission" date="2023-08" db="EMBL/GenBank/DDBJ databases">
        <authorList>
            <person name="Folkvardsen B D."/>
            <person name="Norman A."/>
        </authorList>
    </citation>
    <scope>NUCLEOTIDE SEQUENCE [LARGE SCALE GENOMIC DNA]</scope>
    <source>
        <strain evidence="4 5">Mu0053</strain>
    </source>
</reference>
<organism evidence="4 5">
    <name type="scientific">[Mycobacterium] burgundiense</name>
    <dbReference type="NCBI Taxonomy" id="3064286"/>
    <lineage>
        <taxon>Bacteria</taxon>
        <taxon>Bacillati</taxon>
        <taxon>Actinomycetota</taxon>
        <taxon>Actinomycetes</taxon>
        <taxon>Mycobacteriales</taxon>
        <taxon>Mycobacteriaceae</taxon>
        <taxon>Mycolicibacterium</taxon>
    </lineage>
</organism>
<dbReference type="PANTHER" id="PTHR11365">
    <property type="entry name" value="5-OXOPROLINASE RELATED"/>
    <property type="match status" value="1"/>
</dbReference>
<dbReference type="Pfam" id="PF19278">
    <property type="entry name" value="Hydant_A_C"/>
    <property type="match status" value="1"/>
</dbReference>
<dbReference type="RefSeq" id="WP_308478265.1">
    <property type="nucleotide sequence ID" value="NZ_OY726397.1"/>
</dbReference>
<gene>
    <name evidence="4" type="ORF">MU0053_002818</name>
</gene>
<dbReference type="PANTHER" id="PTHR11365:SF23">
    <property type="entry name" value="HYPOTHETICAL 5-OXOPROLINASE (EUROFUNG)-RELATED"/>
    <property type="match status" value="1"/>
</dbReference>
<protein>
    <submittedName>
        <fullName evidence="4">Hydantoinase/oxoprolinase family protein</fullName>
    </submittedName>
</protein>
<name>A0ABM9LUI6_9MYCO</name>
<accession>A0ABM9LUI6</accession>
<sequence>MEINVDIGGTFTDCVATGDWPGGPRTAKALTTHHDLALGFFRAIESIATASGFGVDDMLAQTDTIRYATTLGTNALIERNGPRLGLLTTAGHEHTVPIGRCRQWADGLPAQVTRDLPRARRPEPLVEPEQIAVLKERVDVNGRVLIPLRDDEVADRIQDLVDAGVRGFVVSLLNSHANPDHERRVREIIESEYPSTYLGRFPVILTHEISRRSGEYARTMTATINAYLHRFTADRLSHLRDELRRRGYRGELLLVHNSGGMGTLAATTPIHTVHAGPVSGLYGSRHVAAAHGFDKVVTTDMGGTSFDVGTVVAGSVRFYDFNPVIDRWRVQVPMMDISAIGAGGGSIARLDAVAGIMVGPESAGSDPGPACYGQGGTEPTVTDADLVLGYLDPKRYHGGELPLDVRRAERAIERRIAKPLGIPVAEAALRIRRVVDETMGSELFKSITVKGYDPREFTVFSFGGGGPLHACGYARSLNADQVVVPPHSEVFSATGAAGLERLHIYEQSVWEVLFNPLIKQVLADYTVFNSVIEEFETKANQDFAGQGFGPDDVEMAVELDMRSTGQLFVITIASPVKRLRTEADVAAVIRAYFDEYGDRFGDLALTREVGVSIDAIRLRSWIPREAPRPEVRTTTGNPTGAAAAWTGSRTCVWLDGPADTDIYDYGAVQPGHHIVGPAVIESADTTILVEPGWSGEMDAYGFFRMRQENMR</sequence>
<dbReference type="EMBL" id="OY726397">
    <property type="protein sequence ID" value="CAJ1504971.1"/>
    <property type="molecule type" value="Genomic_DNA"/>
</dbReference>
<dbReference type="Proteomes" id="UP001190465">
    <property type="component" value="Chromosome"/>
</dbReference>
<feature type="domain" description="Hydantoinase A/oxoprolinase" evidence="1">
    <location>
        <begin position="218"/>
        <end position="497"/>
    </location>
</feature>
<dbReference type="InterPro" id="IPR002821">
    <property type="entry name" value="Hydantoinase_A"/>
</dbReference>
<evidence type="ECO:0000259" key="2">
    <source>
        <dbReference type="Pfam" id="PF05378"/>
    </source>
</evidence>
<dbReference type="Pfam" id="PF05378">
    <property type="entry name" value="Hydant_A_N"/>
    <property type="match status" value="1"/>
</dbReference>
<dbReference type="InterPro" id="IPR008040">
    <property type="entry name" value="Hydant_A_N"/>
</dbReference>
<dbReference type="InterPro" id="IPR045079">
    <property type="entry name" value="Oxoprolinase-like"/>
</dbReference>
<evidence type="ECO:0000259" key="1">
    <source>
        <dbReference type="Pfam" id="PF01968"/>
    </source>
</evidence>
<keyword evidence="5" id="KW-1185">Reference proteome</keyword>
<evidence type="ECO:0000313" key="4">
    <source>
        <dbReference type="EMBL" id="CAJ1504971.1"/>
    </source>
</evidence>
<feature type="domain" description="Acetophenone carboxylase-like C-terminal" evidence="3">
    <location>
        <begin position="526"/>
        <end position="707"/>
    </location>
</feature>
<evidence type="ECO:0000259" key="3">
    <source>
        <dbReference type="Pfam" id="PF19278"/>
    </source>
</evidence>
<evidence type="ECO:0000313" key="5">
    <source>
        <dbReference type="Proteomes" id="UP001190465"/>
    </source>
</evidence>
<dbReference type="Pfam" id="PF01968">
    <property type="entry name" value="Hydantoinase_A"/>
    <property type="match status" value="1"/>
</dbReference>